<dbReference type="AlphaFoldDB" id="A0AA87ZXS9"/>
<dbReference type="EMBL" id="BTGU01000018">
    <property type="protein sequence ID" value="GMN44268.1"/>
    <property type="molecule type" value="Genomic_DNA"/>
</dbReference>
<dbReference type="Proteomes" id="UP001187192">
    <property type="component" value="Unassembled WGS sequence"/>
</dbReference>
<dbReference type="PANTHER" id="PTHR23070">
    <property type="entry name" value="BCS1 AAA-TYPE ATPASE"/>
    <property type="match status" value="1"/>
</dbReference>
<protein>
    <submittedName>
        <fullName evidence="1">Uncharacterized protein</fullName>
    </submittedName>
</protein>
<sequence>MERAKAIKAEKKKVRLFSPGSFGDRDGRYGPWSSVDFDHPSTFDTMAMDEAVKKMVVEDLDRFVERKDFYRRVGKAWATCFTGHPGRGNLALLQPWPTTSGSTSTTCSFRPCNPSAGTSGGCWFPSQTNRLSSSRTLIAPLIWKTEQQMLLVQSG</sequence>
<name>A0AA87ZXS9_FICCA</name>
<proteinExistence type="predicted"/>
<reference evidence="1" key="1">
    <citation type="submission" date="2023-07" db="EMBL/GenBank/DDBJ databases">
        <title>draft genome sequence of fig (Ficus carica).</title>
        <authorList>
            <person name="Takahashi T."/>
            <person name="Nishimura K."/>
        </authorList>
    </citation>
    <scope>NUCLEOTIDE SEQUENCE</scope>
</reference>
<dbReference type="InterPro" id="IPR050747">
    <property type="entry name" value="Mitochondrial_chaperone_BCS1"/>
</dbReference>
<comment type="caution">
    <text evidence="1">The sequence shown here is derived from an EMBL/GenBank/DDBJ whole genome shotgun (WGS) entry which is preliminary data.</text>
</comment>
<evidence type="ECO:0000313" key="2">
    <source>
        <dbReference type="Proteomes" id="UP001187192"/>
    </source>
</evidence>
<gene>
    <name evidence="1" type="ORF">TIFTF001_013480</name>
</gene>
<keyword evidence="2" id="KW-1185">Reference proteome</keyword>
<evidence type="ECO:0000313" key="1">
    <source>
        <dbReference type="EMBL" id="GMN44268.1"/>
    </source>
</evidence>
<accession>A0AA87ZXS9</accession>
<organism evidence="1 2">
    <name type="scientific">Ficus carica</name>
    <name type="common">Common fig</name>
    <dbReference type="NCBI Taxonomy" id="3494"/>
    <lineage>
        <taxon>Eukaryota</taxon>
        <taxon>Viridiplantae</taxon>
        <taxon>Streptophyta</taxon>
        <taxon>Embryophyta</taxon>
        <taxon>Tracheophyta</taxon>
        <taxon>Spermatophyta</taxon>
        <taxon>Magnoliopsida</taxon>
        <taxon>eudicotyledons</taxon>
        <taxon>Gunneridae</taxon>
        <taxon>Pentapetalae</taxon>
        <taxon>rosids</taxon>
        <taxon>fabids</taxon>
        <taxon>Rosales</taxon>
        <taxon>Moraceae</taxon>
        <taxon>Ficeae</taxon>
        <taxon>Ficus</taxon>
    </lineage>
</organism>